<proteinExistence type="predicted"/>
<evidence type="ECO:0000313" key="2">
    <source>
        <dbReference type="Proteomes" id="UP001597506"/>
    </source>
</evidence>
<protein>
    <submittedName>
        <fullName evidence="1">Uncharacterized protein</fullName>
    </submittedName>
</protein>
<reference evidence="2" key="1">
    <citation type="journal article" date="2019" name="Int. J. Syst. Evol. Microbiol.">
        <title>The Global Catalogue of Microorganisms (GCM) 10K type strain sequencing project: providing services to taxonomists for standard genome sequencing and annotation.</title>
        <authorList>
            <consortium name="The Broad Institute Genomics Platform"/>
            <consortium name="The Broad Institute Genome Sequencing Center for Infectious Disease"/>
            <person name="Wu L."/>
            <person name="Ma J."/>
        </authorList>
    </citation>
    <scope>NUCLEOTIDE SEQUENCE [LARGE SCALE GENOMIC DNA]</scope>
    <source>
        <strain evidence="2">KCTC 3913</strain>
    </source>
</reference>
<name>A0ABW5RSQ4_9BACI</name>
<evidence type="ECO:0000313" key="1">
    <source>
        <dbReference type="EMBL" id="MFD2681479.1"/>
    </source>
</evidence>
<dbReference type="Proteomes" id="UP001597506">
    <property type="component" value="Unassembled WGS sequence"/>
</dbReference>
<keyword evidence="2" id="KW-1185">Reference proteome</keyword>
<gene>
    <name evidence="1" type="ORF">ACFSUL_12055</name>
</gene>
<dbReference type="EMBL" id="JBHUMF010000030">
    <property type="protein sequence ID" value="MFD2681479.1"/>
    <property type="molecule type" value="Genomic_DNA"/>
</dbReference>
<organism evidence="1 2">
    <name type="scientific">Bacillus seohaeanensis</name>
    <dbReference type="NCBI Taxonomy" id="284580"/>
    <lineage>
        <taxon>Bacteria</taxon>
        <taxon>Bacillati</taxon>
        <taxon>Bacillota</taxon>
        <taxon>Bacilli</taxon>
        <taxon>Bacillales</taxon>
        <taxon>Bacillaceae</taxon>
        <taxon>Bacillus</taxon>
    </lineage>
</organism>
<comment type="caution">
    <text evidence="1">The sequence shown here is derived from an EMBL/GenBank/DDBJ whole genome shotgun (WGS) entry which is preliminary data.</text>
</comment>
<sequence length="90" mass="9656">MLELRKAEGKLIIKGDEALISQLEGADLSGVDLSGFRATADDLYKAYELAVAQPVKEVKDRNTGEVIGTVDNVKKYGALKQKCIAAFGQA</sequence>
<accession>A0ABW5RSQ4</accession>
<dbReference type="RefSeq" id="WP_377935728.1">
    <property type="nucleotide sequence ID" value="NZ_JBHUMF010000030.1"/>
</dbReference>